<organism evidence="2 3">
    <name type="scientific">Candidatus Roizmanbacteria bacterium RIFCSPHIGHO2_02_FULL_37_24</name>
    <dbReference type="NCBI Taxonomy" id="1802037"/>
    <lineage>
        <taxon>Bacteria</taxon>
        <taxon>Candidatus Roizmaniibacteriota</taxon>
    </lineage>
</organism>
<proteinExistence type="predicted"/>
<dbReference type="AlphaFoldDB" id="A0A1F7H0C3"/>
<evidence type="ECO:0008006" key="4">
    <source>
        <dbReference type="Google" id="ProtNLM"/>
    </source>
</evidence>
<feature type="coiled-coil region" evidence="1">
    <location>
        <begin position="18"/>
        <end position="45"/>
    </location>
</feature>
<reference evidence="2 3" key="1">
    <citation type="journal article" date="2016" name="Nat. Commun.">
        <title>Thousands of microbial genomes shed light on interconnected biogeochemical processes in an aquifer system.</title>
        <authorList>
            <person name="Anantharaman K."/>
            <person name="Brown C.T."/>
            <person name="Hug L.A."/>
            <person name="Sharon I."/>
            <person name="Castelle C.J."/>
            <person name="Probst A.J."/>
            <person name="Thomas B.C."/>
            <person name="Singh A."/>
            <person name="Wilkins M.J."/>
            <person name="Karaoz U."/>
            <person name="Brodie E.L."/>
            <person name="Williams K.H."/>
            <person name="Hubbard S.S."/>
            <person name="Banfield J.F."/>
        </authorList>
    </citation>
    <scope>NUCLEOTIDE SEQUENCE [LARGE SCALE GENOMIC DNA]</scope>
</reference>
<evidence type="ECO:0000313" key="2">
    <source>
        <dbReference type="EMBL" id="OGK24709.1"/>
    </source>
</evidence>
<sequence length="177" mass="20761">MGLFFQNSNQSYHLRRVSREVNQEINAVKRELDILEKAKVLTKEKRLNKSVYTLNQTWSLYDEFLRIFAKETTIVKSLLKNKAKLGKLHYIAMSLKLAKKESISVSEVYMLFVGVVVAPEVQKIVNSVEKEYPFEINYTIMTKEEFVYRKKQKDPFIWGFLKEPKIMIVGSEAQLMV</sequence>
<dbReference type="EMBL" id="MFZM01000004">
    <property type="protein sequence ID" value="OGK24709.1"/>
    <property type="molecule type" value="Genomic_DNA"/>
</dbReference>
<gene>
    <name evidence="2" type="ORF">A3C24_01130</name>
</gene>
<keyword evidence="1" id="KW-0175">Coiled coil</keyword>
<evidence type="ECO:0000313" key="3">
    <source>
        <dbReference type="Proteomes" id="UP000177159"/>
    </source>
</evidence>
<dbReference type="Proteomes" id="UP000177159">
    <property type="component" value="Unassembled WGS sequence"/>
</dbReference>
<comment type="caution">
    <text evidence="2">The sequence shown here is derived from an EMBL/GenBank/DDBJ whole genome shotgun (WGS) entry which is preliminary data.</text>
</comment>
<name>A0A1F7H0C3_9BACT</name>
<protein>
    <recommendedName>
        <fullName evidence="4">HTH arsR-type domain-containing protein</fullName>
    </recommendedName>
</protein>
<evidence type="ECO:0000256" key="1">
    <source>
        <dbReference type="SAM" id="Coils"/>
    </source>
</evidence>
<accession>A0A1F7H0C3</accession>